<evidence type="ECO:0000256" key="1">
    <source>
        <dbReference type="SAM" id="Coils"/>
    </source>
</evidence>
<name>A0A6J5NL39_9CAUD</name>
<protein>
    <submittedName>
        <fullName evidence="3">Uncharacterized protein</fullName>
    </submittedName>
</protein>
<evidence type="ECO:0000256" key="2">
    <source>
        <dbReference type="SAM" id="MobiDB-lite"/>
    </source>
</evidence>
<evidence type="ECO:0000313" key="3">
    <source>
        <dbReference type="EMBL" id="CAB4160099.1"/>
    </source>
</evidence>
<reference evidence="3" key="1">
    <citation type="submission" date="2020-04" db="EMBL/GenBank/DDBJ databases">
        <authorList>
            <person name="Chiriac C."/>
            <person name="Salcher M."/>
            <person name="Ghai R."/>
            <person name="Kavagutti S V."/>
        </authorList>
    </citation>
    <scope>NUCLEOTIDE SEQUENCE</scope>
</reference>
<feature type="region of interest" description="Disordered" evidence="2">
    <location>
        <begin position="1056"/>
        <end position="1080"/>
    </location>
</feature>
<keyword evidence="1" id="KW-0175">Coiled coil</keyword>
<proteinExistence type="predicted"/>
<sequence>MIVTKSNISIEPSKNSTRDMLSGWTGWRSNELVKEGLIGLLDDNAITAEEFSTTNILSSSTYNQEWVPHNLKFKNELSNKWFEASVSSHNDPRNTGPRIFNNFAFLRAWLPTLKSGRIAVGKDVNVSAKKNKTRIDVHDNTRVLNVYNKTQITQNLVTLLSTIVLDIMDKSNDRRLKEDFERSLTISGIQFHYPKFSNETQKWEKGTKTNSNTDLFSALDSGFDRTQLSRTSGYSNQDAYNTDLAPVTLDHLKSIIEIAKNKELSDVQFFKEFIYKHVLANQINIQLANQLLWVTDIVCDDESSGLISKETNALETYINSNWNFINRASKNLRETIKTLRSAFQVFVEDFMFYQNKRIYVRYSAEKAIKRQLISNVLYDDEIGRHRLAKNYKMREERVRDYMFKRKQYMNVINTETGELELKPVVNTITFEDDAPVSLVPNLIEKNETTEIYSMFPKELISMFDQIPLVEGLNYDASLRSDWCDKLETEEPSYMEISAQGIDVGATAGDMMFLDQTYIVNNSLNQILNNTNLGSRFNSAEYIRYELILEESKSSSSSFTRQYLNELIMSKLQFKQSGRKKLIKALVCDMTSEKTDWQVKEIALKELTDGDVAFVPIMLPFEFDDLETISQSKSVKQANMIVFVSFKHILTLTKRAALQNSMKKFIDAMCDKKTAPMFITSRDEWSNSRKKAHNQFEIYGNKQYRFFKSKFGENYLYRLNLKIQSTLANDKKVPESKILTLFAKPKVEFEAKQKYEKMKLVFDNFNDKWQNSKNELKQSNFDLSRNLNSVVNLQTRIKDYKNEILRIKTEIKSIQEQNLLKLNSLRTNANAIMGYINPKIKAAEKMREYNNEYQEEIKRAIENKNFELDPYLKNLALNNIVINDLVVEKKDGKEIIESLTFSILKPVRIKVDGNDKDVRYGGPYKIKLKRNDMYISLLDASSIMGINTQGLMLHVHPHASPVSVSRETLDALYVEGSRSCCLGEAAPYIWKATNAKDLAMTIVNIMIWVTSANSSDYWGRNYVYFPKTIEENTLETSADIAKGILDTINEQEEAFEEVSDDEHVEDYDENDFDHPDYDDEEDEDHQCIEFENGTCVDCGDECRCNDEYDEEGRCLRCGVEDTSRINNRQVTRTEYTPYIVVNNNNNN</sequence>
<accession>A0A6J5NL39</accession>
<dbReference type="EMBL" id="LR796696">
    <property type="protein sequence ID" value="CAB4160099.1"/>
    <property type="molecule type" value="Genomic_DNA"/>
</dbReference>
<feature type="coiled-coil region" evidence="1">
    <location>
        <begin position="789"/>
        <end position="862"/>
    </location>
</feature>
<organism evidence="3">
    <name type="scientific">uncultured Caudovirales phage</name>
    <dbReference type="NCBI Taxonomy" id="2100421"/>
    <lineage>
        <taxon>Viruses</taxon>
        <taxon>Duplodnaviria</taxon>
        <taxon>Heunggongvirae</taxon>
        <taxon>Uroviricota</taxon>
        <taxon>Caudoviricetes</taxon>
        <taxon>Peduoviridae</taxon>
        <taxon>Maltschvirus</taxon>
        <taxon>Maltschvirus maltsch</taxon>
    </lineage>
</organism>
<gene>
    <name evidence="3" type="ORF">UFOVP724_73</name>
</gene>